<sequence length="129" mass="14262">MGCGSSKAADGQKAELSYEGTDAKFRILVNDRLFEENSHMQVADVKAVTDLLINGQNKFTIEVQETLSDSKHAGVKLELLVKGKKKFKIECFPNRKNNNATTIEGTYEFAKLPGPSAKQRAKKENKAKS</sequence>
<evidence type="ECO:0000313" key="1">
    <source>
        <dbReference type="EMBL" id="KNC52197.1"/>
    </source>
</evidence>
<dbReference type="AlphaFoldDB" id="A0A0L0DIS0"/>
<evidence type="ECO:0000313" key="2">
    <source>
        <dbReference type="Proteomes" id="UP000054408"/>
    </source>
</evidence>
<dbReference type="EMBL" id="GL349436">
    <property type="protein sequence ID" value="KNC52197.1"/>
    <property type="molecule type" value="Genomic_DNA"/>
</dbReference>
<name>A0A0L0DIS0_THETB</name>
<organism evidence="1 2">
    <name type="scientific">Thecamonas trahens ATCC 50062</name>
    <dbReference type="NCBI Taxonomy" id="461836"/>
    <lineage>
        <taxon>Eukaryota</taxon>
        <taxon>Apusozoa</taxon>
        <taxon>Apusomonadida</taxon>
        <taxon>Apusomonadidae</taxon>
        <taxon>Thecamonas</taxon>
    </lineage>
</organism>
<proteinExistence type="predicted"/>
<accession>A0A0L0DIS0</accession>
<keyword evidence="2" id="KW-1185">Reference proteome</keyword>
<reference evidence="1 2" key="1">
    <citation type="submission" date="2010-05" db="EMBL/GenBank/DDBJ databases">
        <title>The Genome Sequence of Thecamonas trahens ATCC 50062.</title>
        <authorList>
            <consortium name="The Broad Institute Genome Sequencing Platform"/>
            <person name="Russ C."/>
            <person name="Cuomo C."/>
            <person name="Shea T."/>
            <person name="Young S.K."/>
            <person name="Zeng Q."/>
            <person name="Koehrsen M."/>
            <person name="Haas B."/>
            <person name="Borodovsky M."/>
            <person name="Guigo R."/>
            <person name="Alvarado L."/>
            <person name="Berlin A."/>
            <person name="Bochicchio J."/>
            <person name="Borenstein D."/>
            <person name="Chapman S."/>
            <person name="Chen Z."/>
            <person name="Freedman E."/>
            <person name="Gellesch M."/>
            <person name="Goldberg J."/>
            <person name="Griggs A."/>
            <person name="Gujja S."/>
            <person name="Heilman E."/>
            <person name="Heiman D."/>
            <person name="Hepburn T."/>
            <person name="Howarth C."/>
            <person name="Jen D."/>
            <person name="Larson L."/>
            <person name="Mehta T."/>
            <person name="Park D."/>
            <person name="Pearson M."/>
            <person name="Roberts A."/>
            <person name="Saif S."/>
            <person name="Shenoy N."/>
            <person name="Sisk P."/>
            <person name="Stolte C."/>
            <person name="Sykes S."/>
            <person name="Thomson T."/>
            <person name="Walk T."/>
            <person name="White J."/>
            <person name="Yandava C."/>
            <person name="Burger G."/>
            <person name="Gray M.W."/>
            <person name="Holland P.W.H."/>
            <person name="King N."/>
            <person name="Lang F.B.F."/>
            <person name="Roger A.J."/>
            <person name="Ruiz-Trillo I."/>
            <person name="Lander E."/>
            <person name="Nusbaum C."/>
        </authorList>
    </citation>
    <scope>NUCLEOTIDE SEQUENCE [LARGE SCALE GENOMIC DNA]</scope>
    <source>
        <strain evidence="1 2">ATCC 50062</strain>
    </source>
</reference>
<protein>
    <submittedName>
        <fullName evidence="1">Uncharacterized protein</fullName>
    </submittedName>
</protein>
<dbReference type="RefSeq" id="XP_013762200.1">
    <property type="nucleotide sequence ID" value="XM_013906746.1"/>
</dbReference>
<dbReference type="GeneID" id="25560797"/>
<dbReference type="Proteomes" id="UP000054408">
    <property type="component" value="Unassembled WGS sequence"/>
</dbReference>
<gene>
    <name evidence="1" type="ORF">AMSG_01024</name>
</gene>